<name>A0A8J3YSR7_9ACTN</name>
<dbReference type="PANTHER" id="PTHR30406">
    <property type="entry name" value="SULFATE TRANSPORT SYSTEM PERMEASE PROTEIN"/>
    <property type="match status" value="1"/>
</dbReference>
<dbReference type="EMBL" id="BOPF01000025">
    <property type="protein sequence ID" value="GIJ49205.1"/>
    <property type="molecule type" value="Genomic_DNA"/>
</dbReference>
<keyword evidence="4 9" id="KW-0812">Transmembrane</keyword>
<feature type="transmembrane region" description="Helical" evidence="9">
    <location>
        <begin position="148"/>
        <end position="168"/>
    </location>
</feature>
<comment type="caution">
    <text evidence="9">Lacks conserved residue(s) required for the propagation of feature annotation.</text>
</comment>
<accession>A0A8J3YSR7</accession>
<evidence type="ECO:0000256" key="3">
    <source>
        <dbReference type="ARBA" id="ARBA00022448"/>
    </source>
</evidence>
<dbReference type="PROSITE" id="PS50928">
    <property type="entry name" value="ABC_TM1"/>
    <property type="match status" value="1"/>
</dbReference>
<keyword evidence="6 9" id="KW-0764">Sulfate transport</keyword>
<dbReference type="RefSeq" id="WP_203902676.1">
    <property type="nucleotide sequence ID" value="NZ_BOPF01000025.1"/>
</dbReference>
<dbReference type="CDD" id="cd06261">
    <property type="entry name" value="TM_PBP2"/>
    <property type="match status" value="1"/>
</dbReference>
<proteinExistence type="inferred from homology"/>
<feature type="transmembrane region" description="Helical" evidence="9">
    <location>
        <begin position="254"/>
        <end position="275"/>
    </location>
</feature>
<evidence type="ECO:0000313" key="11">
    <source>
        <dbReference type="EMBL" id="GIJ49205.1"/>
    </source>
</evidence>
<comment type="subcellular location">
    <subcellularLocation>
        <location evidence="1">Membrane</location>
        <topology evidence="1">Multi-pass membrane protein</topology>
    </subcellularLocation>
</comment>
<dbReference type="GO" id="GO:0005886">
    <property type="term" value="C:plasma membrane"/>
    <property type="evidence" value="ECO:0007669"/>
    <property type="project" value="InterPro"/>
</dbReference>
<organism evidence="11 12">
    <name type="scientific">Virgisporangium aliadipatigenens</name>
    <dbReference type="NCBI Taxonomy" id="741659"/>
    <lineage>
        <taxon>Bacteria</taxon>
        <taxon>Bacillati</taxon>
        <taxon>Actinomycetota</taxon>
        <taxon>Actinomycetes</taxon>
        <taxon>Micromonosporales</taxon>
        <taxon>Micromonosporaceae</taxon>
        <taxon>Virgisporangium</taxon>
    </lineage>
</organism>
<comment type="caution">
    <text evidence="11">The sequence shown here is derived from an EMBL/GenBank/DDBJ whole genome shotgun (WGS) entry which is preliminary data.</text>
</comment>
<feature type="transmembrane region" description="Helical" evidence="9">
    <location>
        <begin position="76"/>
        <end position="102"/>
    </location>
</feature>
<evidence type="ECO:0000256" key="8">
    <source>
        <dbReference type="ARBA" id="ARBA00025323"/>
    </source>
</evidence>
<feature type="domain" description="ABC transmembrane type-1" evidence="10">
    <location>
        <begin position="76"/>
        <end position="272"/>
    </location>
</feature>
<sequence length="283" mass="30083">MTTATIAPGPAAPPARRKARGGRRLNRASGLGLGVAMLWFSLLVLIPLIAVIVTAGEGGWGAFWDSVTNAQTAASIRLTVGTALLVTVVNVFMGTLIAWVLVRDRFWGQRVIEVLIDVPFALPTIVAGLVLLSLYGRDSPLGIDIANTRPAVFLAFLFVTLPFVVRTVQPVLAELDREVEEAAASLGASRFTTFRRIILPSLTPAIAAGAALSFARGVSEYGSLVLLSGNLPMRTEVTSVRILSSIENDNLESAAATAAILLVISFIVIVTVDALQRWVVRRG</sequence>
<keyword evidence="7 9" id="KW-0472">Membrane</keyword>
<comment type="function">
    <text evidence="9">Part of the ABC transporter complex (TC 3.A.1.6.1) involved in sulfate/thiosulfate import.</text>
</comment>
<dbReference type="InterPro" id="IPR035906">
    <property type="entry name" value="MetI-like_sf"/>
</dbReference>
<dbReference type="InterPro" id="IPR000515">
    <property type="entry name" value="MetI-like"/>
</dbReference>
<reference evidence="11" key="1">
    <citation type="submission" date="2021-01" db="EMBL/GenBank/DDBJ databases">
        <title>Whole genome shotgun sequence of Virgisporangium aliadipatigenens NBRC 105644.</title>
        <authorList>
            <person name="Komaki H."/>
            <person name="Tamura T."/>
        </authorList>
    </citation>
    <scope>NUCLEOTIDE SEQUENCE</scope>
    <source>
        <strain evidence="11">NBRC 105644</strain>
    </source>
</reference>
<gene>
    <name evidence="11" type="primary">cysT</name>
    <name evidence="11" type="ORF">Val02_60910</name>
</gene>
<dbReference type="InterPro" id="IPR011865">
    <property type="entry name" value="CysT_permease"/>
</dbReference>
<dbReference type="InterPro" id="IPR005667">
    <property type="entry name" value="Sulph_transpt2"/>
</dbReference>
<feature type="transmembrane region" description="Helical" evidence="9">
    <location>
        <begin position="114"/>
        <end position="136"/>
    </location>
</feature>
<dbReference type="Pfam" id="PF00528">
    <property type="entry name" value="BPD_transp_1"/>
    <property type="match status" value="1"/>
</dbReference>
<dbReference type="AlphaFoldDB" id="A0A8J3YSR7"/>
<dbReference type="NCBIfam" id="TIGR02139">
    <property type="entry name" value="permease_CysT"/>
    <property type="match status" value="1"/>
</dbReference>
<dbReference type="PANTHER" id="PTHR30406:SF8">
    <property type="entry name" value="SULFATE TRANSPORT SYSTEM PERMEASE PROTEIN CYST"/>
    <property type="match status" value="1"/>
</dbReference>
<dbReference type="GO" id="GO:0015419">
    <property type="term" value="F:ABC-type sulfate transporter activity"/>
    <property type="evidence" value="ECO:0007669"/>
    <property type="project" value="UniProtKB-UniRule"/>
</dbReference>
<evidence type="ECO:0000256" key="5">
    <source>
        <dbReference type="ARBA" id="ARBA00022989"/>
    </source>
</evidence>
<evidence type="ECO:0000256" key="7">
    <source>
        <dbReference type="ARBA" id="ARBA00023136"/>
    </source>
</evidence>
<comment type="similarity">
    <text evidence="9">Belongs to the binding-protein-dependent transport system permease family. CysTW subfamily.</text>
</comment>
<comment type="function">
    <text evidence="8">Part of the ABC transporter complex CysAWTP (TC 3.A.1.6.1) involved in sulfate/thiosulfate import. Probably responsible for the translocation of the substrate across the membrane.</text>
</comment>
<evidence type="ECO:0000256" key="2">
    <source>
        <dbReference type="ARBA" id="ARBA00011779"/>
    </source>
</evidence>
<evidence type="ECO:0000259" key="10">
    <source>
        <dbReference type="PROSITE" id="PS50928"/>
    </source>
</evidence>
<dbReference type="Gene3D" id="1.10.3720.10">
    <property type="entry name" value="MetI-like"/>
    <property type="match status" value="1"/>
</dbReference>
<dbReference type="SUPFAM" id="SSF161098">
    <property type="entry name" value="MetI-like"/>
    <property type="match status" value="1"/>
</dbReference>
<keyword evidence="5 9" id="KW-1133">Transmembrane helix</keyword>
<evidence type="ECO:0000313" key="12">
    <source>
        <dbReference type="Proteomes" id="UP000619260"/>
    </source>
</evidence>
<keyword evidence="12" id="KW-1185">Reference proteome</keyword>
<evidence type="ECO:0000256" key="9">
    <source>
        <dbReference type="RuleBase" id="RU366001"/>
    </source>
</evidence>
<comment type="subunit">
    <text evidence="2">The complex is composed of two ATP-binding proteins (CysA), two transmembrane proteins (CysT and CysW) and a solute-binding protein (CysP).</text>
</comment>
<keyword evidence="3 9" id="KW-0813">Transport</keyword>
<evidence type="ECO:0000256" key="1">
    <source>
        <dbReference type="ARBA" id="ARBA00004141"/>
    </source>
</evidence>
<feature type="transmembrane region" description="Helical" evidence="9">
    <location>
        <begin position="30"/>
        <end position="56"/>
    </location>
</feature>
<feature type="transmembrane region" description="Helical" evidence="9">
    <location>
        <begin position="197"/>
        <end position="218"/>
    </location>
</feature>
<evidence type="ECO:0000256" key="4">
    <source>
        <dbReference type="ARBA" id="ARBA00022692"/>
    </source>
</evidence>
<dbReference type="NCBIfam" id="TIGR00969">
    <property type="entry name" value="3a0106s02"/>
    <property type="match status" value="1"/>
</dbReference>
<dbReference type="Proteomes" id="UP000619260">
    <property type="component" value="Unassembled WGS sequence"/>
</dbReference>
<protein>
    <recommendedName>
        <fullName evidence="9">Sulfate transport system permease protein CysT</fullName>
    </recommendedName>
</protein>
<evidence type="ECO:0000256" key="6">
    <source>
        <dbReference type="ARBA" id="ARBA00023032"/>
    </source>
</evidence>